<protein>
    <recommendedName>
        <fullName evidence="4">Hemin uptake protein hemP</fullName>
    </recommendedName>
</protein>
<evidence type="ECO:0008006" key="4">
    <source>
        <dbReference type="Google" id="ProtNLM"/>
    </source>
</evidence>
<dbReference type="Pfam" id="PF10636">
    <property type="entry name" value="hemP"/>
    <property type="match status" value="1"/>
</dbReference>
<gene>
    <name evidence="2" type="ORF">Rcae01_03368</name>
</gene>
<reference evidence="2 3" key="1">
    <citation type="submission" date="2024-02" db="EMBL/GenBank/DDBJ databases">
        <title>Rhodopirellula caenicola NBRC 110016.</title>
        <authorList>
            <person name="Ichikawa N."/>
            <person name="Katano-Makiyama Y."/>
            <person name="Hidaka K."/>
        </authorList>
    </citation>
    <scope>NUCLEOTIDE SEQUENCE [LARGE SCALE GENOMIC DNA]</scope>
    <source>
        <strain evidence="2 3">NBRC 110016</strain>
    </source>
</reference>
<accession>A0ABP9VTH7</accession>
<dbReference type="Gene3D" id="2.10.70.10">
    <property type="entry name" value="Complement Module, domain 1"/>
    <property type="match status" value="1"/>
</dbReference>
<comment type="caution">
    <text evidence="2">The sequence shown here is derived from an EMBL/GenBank/DDBJ whole genome shotgun (WGS) entry which is preliminary data.</text>
</comment>
<dbReference type="InterPro" id="IPR019600">
    <property type="entry name" value="Hemin_uptake_protein_HemP"/>
</dbReference>
<evidence type="ECO:0000313" key="3">
    <source>
        <dbReference type="Proteomes" id="UP001416858"/>
    </source>
</evidence>
<feature type="compositionally biased region" description="Low complexity" evidence="1">
    <location>
        <begin position="68"/>
        <end position="88"/>
    </location>
</feature>
<dbReference type="Proteomes" id="UP001416858">
    <property type="component" value="Unassembled WGS sequence"/>
</dbReference>
<name>A0ABP9VTH7_9BACT</name>
<dbReference type="EMBL" id="BAABRO010000007">
    <property type="protein sequence ID" value="GAA5507910.1"/>
    <property type="molecule type" value="Genomic_DNA"/>
</dbReference>
<evidence type="ECO:0000256" key="1">
    <source>
        <dbReference type="SAM" id="MobiDB-lite"/>
    </source>
</evidence>
<proteinExistence type="predicted"/>
<organism evidence="2 3">
    <name type="scientific">Novipirellula caenicola</name>
    <dbReference type="NCBI Taxonomy" id="1536901"/>
    <lineage>
        <taxon>Bacteria</taxon>
        <taxon>Pseudomonadati</taxon>
        <taxon>Planctomycetota</taxon>
        <taxon>Planctomycetia</taxon>
        <taxon>Pirellulales</taxon>
        <taxon>Pirellulaceae</taxon>
        <taxon>Novipirellula</taxon>
    </lineage>
</organism>
<feature type="region of interest" description="Disordered" evidence="1">
    <location>
        <begin position="47"/>
        <end position="88"/>
    </location>
</feature>
<dbReference type="RefSeq" id="WP_345684751.1">
    <property type="nucleotide sequence ID" value="NZ_BAABRO010000007.1"/>
</dbReference>
<sequence length="136" mass="14796">MPRIHRASACRRRVARRVLRKGPPAGDDLAGFRPRFFLNPRSSAVAQLSVTDSEPSEADAQAPQVTTQAPSADAQAPPAAAQAPSAAPSHCLPLQSFPKIIPSSELLQGRREVWIEHGSEMYRLRLTTSGKLYLTK</sequence>
<evidence type="ECO:0000313" key="2">
    <source>
        <dbReference type="EMBL" id="GAA5507910.1"/>
    </source>
</evidence>
<keyword evidence="3" id="KW-1185">Reference proteome</keyword>